<protein>
    <submittedName>
        <fullName evidence="3">Uncharacterized protein</fullName>
    </submittedName>
</protein>
<evidence type="ECO:0000313" key="3">
    <source>
        <dbReference type="EMBL" id="GFH42214.1"/>
    </source>
</evidence>
<reference evidence="3 4" key="1">
    <citation type="submission" date="2020-02" db="EMBL/GenBank/DDBJ databases">
        <title>Draft genome sequence of Lactococcus sp. Hs30E4-3.</title>
        <authorList>
            <person name="Noda S."/>
            <person name="Yuki M."/>
            <person name="Ohkuma M."/>
        </authorList>
    </citation>
    <scope>NUCLEOTIDE SEQUENCE [LARGE SCALE GENOMIC DNA]</scope>
    <source>
        <strain evidence="3 4">Hs30E4-3</strain>
    </source>
</reference>
<keyword evidence="2" id="KW-0472">Membrane</keyword>
<keyword evidence="4" id="KW-1185">Reference proteome</keyword>
<dbReference type="AlphaFoldDB" id="A0A6A0BCQ6"/>
<proteinExistence type="predicted"/>
<evidence type="ECO:0000313" key="4">
    <source>
        <dbReference type="Proteomes" id="UP000480303"/>
    </source>
</evidence>
<evidence type="ECO:0000256" key="2">
    <source>
        <dbReference type="SAM" id="Phobius"/>
    </source>
</evidence>
<keyword evidence="2" id="KW-0812">Transmembrane</keyword>
<name>A0A6A0BCQ6_9LACT</name>
<comment type="caution">
    <text evidence="3">The sequence shown here is derived from an EMBL/GenBank/DDBJ whole genome shotgun (WGS) entry which is preliminary data.</text>
</comment>
<gene>
    <name evidence="3" type="ORF">Hs30E_07650</name>
</gene>
<sequence length="92" mass="9935">MYEFSKWFFDGLGTAIIGLIVGAIGGGVTGFKVAKRKYKFVQKQVAGNDSEQNQQGKADSVAEIGDNSENIKSSFRQSQKAGNNSKQTQIGE</sequence>
<organism evidence="3 4">
    <name type="scientific">Pseudolactococcus hodotermopsidis</name>
    <dbReference type="NCBI Taxonomy" id="2709157"/>
    <lineage>
        <taxon>Bacteria</taxon>
        <taxon>Bacillati</taxon>
        <taxon>Bacillota</taxon>
        <taxon>Bacilli</taxon>
        <taxon>Lactobacillales</taxon>
        <taxon>Streptococcaceae</taxon>
        <taxon>Pseudolactococcus</taxon>
    </lineage>
</organism>
<dbReference type="RefSeq" id="WP_172208139.1">
    <property type="nucleotide sequence ID" value="NZ_BLLI01000016.1"/>
</dbReference>
<feature type="region of interest" description="Disordered" evidence="1">
    <location>
        <begin position="72"/>
        <end position="92"/>
    </location>
</feature>
<dbReference type="Proteomes" id="UP000480303">
    <property type="component" value="Unassembled WGS sequence"/>
</dbReference>
<accession>A0A6A0BCQ6</accession>
<keyword evidence="2" id="KW-1133">Transmembrane helix</keyword>
<dbReference type="EMBL" id="BLLI01000016">
    <property type="protein sequence ID" value="GFH42214.1"/>
    <property type="molecule type" value="Genomic_DNA"/>
</dbReference>
<evidence type="ECO:0000256" key="1">
    <source>
        <dbReference type="SAM" id="MobiDB-lite"/>
    </source>
</evidence>
<feature type="transmembrane region" description="Helical" evidence="2">
    <location>
        <begin position="12"/>
        <end position="34"/>
    </location>
</feature>